<feature type="signal peptide" evidence="2">
    <location>
        <begin position="1"/>
        <end position="16"/>
    </location>
</feature>
<sequence length="239" mass="24583">MFTSVTLLGLGAIAAATPYDGPVATPSIKKYSADGWTPKPTSAPIRELFRRQEDPALCGYLEGDPAQCSYGYSTHTSMASAISCDAGYSCMYDEDLSWFGCCTGRVITDCDVMTACVESASISECLSVSECVNDPLAMACTDSSRPYCAHLYTVVTGETYGHLVCANTETTAEILPSASGAASSVEVVETLSEITDDGPISTRRPQTVPASPTTGGAARTGAAVVGAAGGVAGLLVLLA</sequence>
<evidence type="ECO:0008006" key="5">
    <source>
        <dbReference type="Google" id="ProtNLM"/>
    </source>
</evidence>
<gene>
    <name evidence="3" type="ORF">K469DRAFT_545936</name>
</gene>
<keyword evidence="2" id="KW-0732">Signal</keyword>
<dbReference type="Proteomes" id="UP000800200">
    <property type="component" value="Unassembled WGS sequence"/>
</dbReference>
<protein>
    <recommendedName>
        <fullName evidence="5">Extracellular membrane protein CFEM domain-containing protein</fullName>
    </recommendedName>
</protein>
<evidence type="ECO:0000313" key="4">
    <source>
        <dbReference type="Proteomes" id="UP000800200"/>
    </source>
</evidence>
<proteinExistence type="predicted"/>
<evidence type="ECO:0000256" key="1">
    <source>
        <dbReference type="SAM" id="MobiDB-lite"/>
    </source>
</evidence>
<name>A0A6A6F0V0_9PEZI</name>
<feature type="compositionally biased region" description="Polar residues" evidence="1">
    <location>
        <begin position="203"/>
        <end position="212"/>
    </location>
</feature>
<feature type="region of interest" description="Disordered" evidence="1">
    <location>
        <begin position="196"/>
        <end position="216"/>
    </location>
</feature>
<evidence type="ECO:0000256" key="2">
    <source>
        <dbReference type="SAM" id="SignalP"/>
    </source>
</evidence>
<evidence type="ECO:0000313" key="3">
    <source>
        <dbReference type="EMBL" id="KAF2195756.1"/>
    </source>
</evidence>
<dbReference type="OrthoDB" id="5347452at2759"/>
<organism evidence="3 4">
    <name type="scientific">Zopfia rhizophila CBS 207.26</name>
    <dbReference type="NCBI Taxonomy" id="1314779"/>
    <lineage>
        <taxon>Eukaryota</taxon>
        <taxon>Fungi</taxon>
        <taxon>Dikarya</taxon>
        <taxon>Ascomycota</taxon>
        <taxon>Pezizomycotina</taxon>
        <taxon>Dothideomycetes</taxon>
        <taxon>Dothideomycetes incertae sedis</taxon>
        <taxon>Zopfiaceae</taxon>
        <taxon>Zopfia</taxon>
    </lineage>
</organism>
<feature type="chain" id="PRO_5025615000" description="Extracellular membrane protein CFEM domain-containing protein" evidence="2">
    <location>
        <begin position="17"/>
        <end position="239"/>
    </location>
</feature>
<keyword evidence="4" id="KW-1185">Reference proteome</keyword>
<accession>A0A6A6F0V0</accession>
<dbReference type="EMBL" id="ML994610">
    <property type="protein sequence ID" value="KAF2195756.1"/>
    <property type="molecule type" value="Genomic_DNA"/>
</dbReference>
<dbReference type="AlphaFoldDB" id="A0A6A6F0V0"/>
<reference evidence="3" key="1">
    <citation type="journal article" date="2020" name="Stud. Mycol.">
        <title>101 Dothideomycetes genomes: a test case for predicting lifestyles and emergence of pathogens.</title>
        <authorList>
            <person name="Haridas S."/>
            <person name="Albert R."/>
            <person name="Binder M."/>
            <person name="Bloem J."/>
            <person name="Labutti K."/>
            <person name="Salamov A."/>
            <person name="Andreopoulos B."/>
            <person name="Baker S."/>
            <person name="Barry K."/>
            <person name="Bills G."/>
            <person name="Bluhm B."/>
            <person name="Cannon C."/>
            <person name="Castanera R."/>
            <person name="Culley D."/>
            <person name="Daum C."/>
            <person name="Ezra D."/>
            <person name="Gonzalez J."/>
            <person name="Henrissat B."/>
            <person name="Kuo A."/>
            <person name="Liang C."/>
            <person name="Lipzen A."/>
            <person name="Lutzoni F."/>
            <person name="Magnuson J."/>
            <person name="Mondo S."/>
            <person name="Nolan M."/>
            <person name="Ohm R."/>
            <person name="Pangilinan J."/>
            <person name="Park H.-J."/>
            <person name="Ramirez L."/>
            <person name="Alfaro M."/>
            <person name="Sun H."/>
            <person name="Tritt A."/>
            <person name="Yoshinaga Y."/>
            <person name="Zwiers L.-H."/>
            <person name="Turgeon B."/>
            <person name="Goodwin S."/>
            <person name="Spatafora J."/>
            <person name="Crous P."/>
            <person name="Grigoriev I."/>
        </authorList>
    </citation>
    <scope>NUCLEOTIDE SEQUENCE</scope>
    <source>
        <strain evidence="3">CBS 207.26</strain>
    </source>
</reference>